<reference evidence="3" key="2">
    <citation type="journal article" date="2016" name="Sci. Rep.">
        <title>Dictyocaulus viviparus genome, variome and transcriptome elucidate lungworm biology and support future intervention.</title>
        <authorList>
            <person name="McNulty S.N."/>
            <person name="Strube C."/>
            <person name="Rosa B.A."/>
            <person name="Martin J.C."/>
            <person name="Tyagi R."/>
            <person name="Choi Y.J."/>
            <person name="Wang Q."/>
            <person name="Hallsworth Pepin K."/>
            <person name="Zhang X."/>
            <person name="Ozersky P."/>
            <person name="Wilson R.K."/>
            <person name="Sternberg P.W."/>
            <person name="Gasser R.B."/>
            <person name="Mitreva M."/>
        </authorList>
    </citation>
    <scope>NUCLEOTIDE SEQUENCE [LARGE SCALE GENOMIC DNA]</scope>
    <source>
        <strain evidence="3">HannoverDv2000</strain>
    </source>
</reference>
<accession>A0A0D8XLP8</accession>
<dbReference type="EMBL" id="KN716406">
    <property type="protein sequence ID" value="KJH45465.1"/>
    <property type="molecule type" value="Genomic_DNA"/>
</dbReference>
<evidence type="ECO:0000259" key="1">
    <source>
        <dbReference type="Pfam" id="PF01137"/>
    </source>
</evidence>
<name>A0A0D8XLP8_DICVI</name>
<dbReference type="OrthoDB" id="1911237at2759"/>
<sequence length="175" mass="19830">MTAEELVFEGCNFFRQRLTYSLLSGRPIVIHDIRKDDDAPGIKDFEAKFISLLERITNGTIVEINTTGTKVHFRPGLIIGGVLTMDCGAERCLSYYLEPLIIISPFCKNAMNLKLKGLYTCWLLKPSFNILYCLTCVTNTPGEISVDAMKATWLPVYNKFVLNDEKIQLHVTIFN</sequence>
<keyword evidence="3" id="KW-1185">Reference proteome</keyword>
<dbReference type="GO" id="GO:0005730">
    <property type="term" value="C:nucleolus"/>
    <property type="evidence" value="ECO:0007669"/>
    <property type="project" value="TreeGrafter"/>
</dbReference>
<dbReference type="STRING" id="29172.A0A0D8XLP8"/>
<dbReference type="Pfam" id="PF01137">
    <property type="entry name" value="RTC"/>
    <property type="match status" value="1"/>
</dbReference>
<proteinExistence type="predicted"/>
<dbReference type="InterPro" id="IPR037136">
    <property type="entry name" value="RNA3'_phos_cyclase_dom_sf"/>
</dbReference>
<dbReference type="SUPFAM" id="SSF55205">
    <property type="entry name" value="EPT/RTPC-like"/>
    <property type="match status" value="1"/>
</dbReference>
<reference evidence="2 3" key="1">
    <citation type="submission" date="2013-11" db="EMBL/GenBank/DDBJ databases">
        <title>Draft genome of the bovine lungworm Dictyocaulus viviparus.</title>
        <authorList>
            <person name="Mitreva M."/>
        </authorList>
    </citation>
    <scope>NUCLEOTIDE SEQUENCE [LARGE SCALE GENOMIC DNA]</scope>
    <source>
        <strain evidence="2 3">HannoverDv2000</strain>
    </source>
</reference>
<protein>
    <submittedName>
        <fullName evidence="2">RNA-3'-phosphate cyclase</fullName>
    </submittedName>
</protein>
<dbReference type="GO" id="GO:0004521">
    <property type="term" value="F:RNA endonuclease activity"/>
    <property type="evidence" value="ECO:0007669"/>
    <property type="project" value="TreeGrafter"/>
</dbReference>
<dbReference type="AlphaFoldDB" id="A0A0D8XLP8"/>
<dbReference type="InterPro" id="IPR023797">
    <property type="entry name" value="RNA3'_phos_cyclase_dom"/>
</dbReference>
<evidence type="ECO:0000313" key="3">
    <source>
        <dbReference type="Proteomes" id="UP000053766"/>
    </source>
</evidence>
<dbReference type="Gene3D" id="3.65.10.20">
    <property type="entry name" value="RNA 3'-terminal phosphate cyclase domain"/>
    <property type="match status" value="1"/>
</dbReference>
<dbReference type="Proteomes" id="UP000053766">
    <property type="component" value="Unassembled WGS sequence"/>
</dbReference>
<dbReference type="GO" id="GO:0000479">
    <property type="term" value="P:endonucleolytic cleavage of tricistronic rRNA transcript (SSU-rRNA, 5.8S rRNA, LSU-rRNA)"/>
    <property type="evidence" value="ECO:0007669"/>
    <property type="project" value="TreeGrafter"/>
</dbReference>
<feature type="domain" description="RNA 3'-terminal phosphate cyclase" evidence="1">
    <location>
        <begin position="8"/>
        <end position="162"/>
    </location>
</feature>
<dbReference type="PANTHER" id="PTHR11096:SF1">
    <property type="entry name" value="RNA 3'-TERMINAL PHOSPHATE CYCLASE-LIKE PROTEIN"/>
    <property type="match status" value="1"/>
</dbReference>
<evidence type="ECO:0000313" key="2">
    <source>
        <dbReference type="EMBL" id="KJH45465.1"/>
    </source>
</evidence>
<dbReference type="PANTHER" id="PTHR11096">
    <property type="entry name" value="RNA 3' TERMINAL PHOSPHATE CYCLASE"/>
    <property type="match status" value="1"/>
</dbReference>
<organism evidence="2 3">
    <name type="scientific">Dictyocaulus viviparus</name>
    <name type="common">Bovine lungworm</name>
    <dbReference type="NCBI Taxonomy" id="29172"/>
    <lineage>
        <taxon>Eukaryota</taxon>
        <taxon>Metazoa</taxon>
        <taxon>Ecdysozoa</taxon>
        <taxon>Nematoda</taxon>
        <taxon>Chromadorea</taxon>
        <taxon>Rhabditida</taxon>
        <taxon>Rhabditina</taxon>
        <taxon>Rhabditomorpha</taxon>
        <taxon>Strongyloidea</taxon>
        <taxon>Metastrongylidae</taxon>
        <taxon>Dictyocaulus</taxon>
    </lineage>
</organism>
<dbReference type="InterPro" id="IPR000228">
    <property type="entry name" value="RNA3'_term_phos_cyc"/>
</dbReference>
<gene>
    <name evidence="2" type="ORF">DICVIV_08468</name>
</gene>
<dbReference type="InterPro" id="IPR013792">
    <property type="entry name" value="RNA3'P_cycl/enolpyr_Trfase_a/b"/>
</dbReference>